<dbReference type="PANTHER" id="PTHR43245">
    <property type="entry name" value="BIFUNCTIONAL POLYMYXIN RESISTANCE PROTEIN ARNA"/>
    <property type="match status" value="1"/>
</dbReference>
<sequence>MRIAVTGASGLVGWPVAQWLAARGHTITALGRRRVAGLLHRDWQLGDVPDLSDQDALIHAAFQHVTGRYRGGEGDDPEGFVHANLDGTLALFEGAAALGLRTVFLSSRAVYGAYPPGTRLSEGMEPQPDTLYGQVKLAAERGLPPNGTALRATGIYGPPVPGRGHKWQDLFAAFEAGDRPAPRIGTEVHAHDVAAAVELVLGLTAPPTLLNVSDIVLDRRVLLETNTRVSGKAGPLPDPSDPKTVNEMETAILRGLGWQPQGMTGLAEALAANLAYDRSAD</sequence>
<dbReference type="InterPro" id="IPR036291">
    <property type="entry name" value="NAD(P)-bd_dom_sf"/>
</dbReference>
<dbReference type="InterPro" id="IPR001509">
    <property type="entry name" value="Epimerase_deHydtase"/>
</dbReference>
<dbReference type="EMBL" id="ONZF01000008">
    <property type="protein sequence ID" value="SPJ25343.1"/>
    <property type="molecule type" value="Genomic_DNA"/>
</dbReference>
<dbReference type="SUPFAM" id="SSF51735">
    <property type="entry name" value="NAD(P)-binding Rossmann-fold domains"/>
    <property type="match status" value="1"/>
</dbReference>
<dbReference type="Pfam" id="PF01370">
    <property type="entry name" value="Epimerase"/>
    <property type="match status" value="1"/>
</dbReference>
<organism evidence="2 3">
    <name type="scientific">Palleronia abyssalis</name>
    <dbReference type="NCBI Taxonomy" id="1501240"/>
    <lineage>
        <taxon>Bacteria</taxon>
        <taxon>Pseudomonadati</taxon>
        <taxon>Pseudomonadota</taxon>
        <taxon>Alphaproteobacteria</taxon>
        <taxon>Rhodobacterales</taxon>
        <taxon>Roseobacteraceae</taxon>
        <taxon>Palleronia</taxon>
    </lineage>
</organism>
<dbReference type="AlphaFoldDB" id="A0A2R8BZ05"/>
<gene>
    <name evidence="2" type="primary">rmlD</name>
    <name evidence="2" type="ORF">PAA8504_03194</name>
</gene>
<dbReference type="InterPro" id="IPR050177">
    <property type="entry name" value="Lipid_A_modif_metabolic_enz"/>
</dbReference>
<dbReference type="GO" id="GO:0008831">
    <property type="term" value="F:dTDP-4-dehydrorhamnose reductase activity"/>
    <property type="evidence" value="ECO:0007669"/>
    <property type="project" value="UniProtKB-EC"/>
</dbReference>
<protein>
    <submittedName>
        <fullName evidence="2">dTDP-4-dehydrorhamnose reductase</fullName>
        <ecNumber evidence="2">1.1.1.133</ecNumber>
    </submittedName>
</protein>
<evidence type="ECO:0000313" key="3">
    <source>
        <dbReference type="Proteomes" id="UP000244912"/>
    </source>
</evidence>
<reference evidence="2 3" key="1">
    <citation type="submission" date="2018-03" db="EMBL/GenBank/DDBJ databases">
        <authorList>
            <person name="Keele B.F."/>
        </authorList>
    </citation>
    <scope>NUCLEOTIDE SEQUENCE [LARGE SCALE GENOMIC DNA]</scope>
    <source>
        <strain evidence="2 3">CECT 8504</strain>
    </source>
</reference>
<name>A0A2R8BZ05_9RHOB</name>
<dbReference type="OrthoDB" id="9814124at2"/>
<evidence type="ECO:0000313" key="2">
    <source>
        <dbReference type="EMBL" id="SPJ25343.1"/>
    </source>
</evidence>
<dbReference type="CDD" id="cd08946">
    <property type="entry name" value="SDR_e"/>
    <property type="match status" value="1"/>
</dbReference>
<dbReference type="Proteomes" id="UP000244912">
    <property type="component" value="Unassembled WGS sequence"/>
</dbReference>
<evidence type="ECO:0000259" key="1">
    <source>
        <dbReference type="Pfam" id="PF01370"/>
    </source>
</evidence>
<accession>A0A2R8BZ05</accession>
<keyword evidence="3" id="KW-1185">Reference proteome</keyword>
<dbReference type="PANTHER" id="PTHR43245:SF58">
    <property type="entry name" value="BLL5923 PROTEIN"/>
    <property type="match status" value="1"/>
</dbReference>
<feature type="domain" description="NAD-dependent epimerase/dehydratase" evidence="1">
    <location>
        <begin position="3"/>
        <end position="201"/>
    </location>
</feature>
<dbReference type="RefSeq" id="WP_108895140.1">
    <property type="nucleotide sequence ID" value="NZ_ONZF01000008.1"/>
</dbReference>
<keyword evidence="2" id="KW-0560">Oxidoreductase</keyword>
<dbReference type="Gene3D" id="3.40.50.720">
    <property type="entry name" value="NAD(P)-binding Rossmann-like Domain"/>
    <property type="match status" value="1"/>
</dbReference>
<proteinExistence type="predicted"/>
<dbReference type="EC" id="1.1.1.133" evidence="2"/>